<dbReference type="AlphaFoldDB" id="A0A2P5DGJ0"/>
<dbReference type="EMBL" id="JXTC01000272">
    <property type="protein sequence ID" value="PON72432.1"/>
    <property type="molecule type" value="Genomic_DNA"/>
</dbReference>
<reference evidence="2" key="1">
    <citation type="submission" date="2016-06" db="EMBL/GenBank/DDBJ databases">
        <title>Parallel loss of symbiosis genes in relatives of nitrogen-fixing non-legume Parasponia.</title>
        <authorList>
            <person name="Van Velzen R."/>
            <person name="Holmer R."/>
            <person name="Bu F."/>
            <person name="Rutten L."/>
            <person name="Van Zeijl A."/>
            <person name="Liu W."/>
            <person name="Santuari L."/>
            <person name="Cao Q."/>
            <person name="Sharma T."/>
            <person name="Shen D."/>
            <person name="Roswanjaya Y."/>
            <person name="Wardhani T."/>
            <person name="Kalhor M.S."/>
            <person name="Jansen J."/>
            <person name="Van den Hoogen J."/>
            <person name="Gungor B."/>
            <person name="Hartog M."/>
            <person name="Hontelez J."/>
            <person name="Verver J."/>
            <person name="Yang W.-C."/>
            <person name="Schijlen E."/>
            <person name="Repin R."/>
            <person name="Schilthuizen M."/>
            <person name="Schranz E."/>
            <person name="Heidstra R."/>
            <person name="Miyata K."/>
            <person name="Fedorova E."/>
            <person name="Kohlen W."/>
            <person name="Bisseling T."/>
            <person name="Smit S."/>
            <person name="Geurts R."/>
        </authorList>
    </citation>
    <scope>NUCLEOTIDE SEQUENCE [LARGE SCALE GENOMIC DNA]</scope>
    <source>
        <strain evidence="2">cv. RG33-2</strain>
    </source>
</reference>
<dbReference type="OrthoDB" id="10419292at2759"/>
<proteinExistence type="predicted"/>
<keyword evidence="2" id="KW-1185">Reference proteome</keyword>
<organism evidence="1 2">
    <name type="scientific">Trema orientale</name>
    <name type="common">Charcoal tree</name>
    <name type="synonym">Celtis orientalis</name>
    <dbReference type="NCBI Taxonomy" id="63057"/>
    <lineage>
        <taxon>Eukaryota</taxon>
        <taxon>Viridiplantae</taxon>
        <taxon>Streptophyta</taxon>
        <taxon>Embryophyta</taxon>
        <taxon>Tracheophyta</taxon>
        <taxon>Spermatophyta</taxon>
        <taxon>Magnoliopsida</taxon>
        <taxon>eudicotyledons</taxon>
        <taxon>Gunneridae</taxon>
        <taxon>Pentapetalae</taxon>
        <taxon>rosids</taxon>
        <taxon>fabids</taxon>
        <taxon>Rosales</taxon>
        <taxon>Cannabaceae</taxon>
        <taxon>Trema</taxon>
    </lineage>
</organism>
<dbReference type="InParanoid" id="A0A2P5DGJ0"/>
<name>A0A2P5DGJ0_TREOI</name>
<protein>
    <submittedName>
        <fullName evidence="1">Uncharacterized protein</fullName>
    </submittedName>
</protein>
<evidence type="ECO:0000313" key="1">
    <source>
        <dbReference type="EMBL" id="PON72432.1"/>
    </source>
</evidence>
<comment type="caution">
    <text evidence="1">The sequence shown here is derived from an EMBL/GenBank/DDBJ whole genome shotgun (WGS) entry which is preliminary data.</text>
</comment>
<accession>A0A2P5DGJ0</accession>
<gene>
    <name evidence="1" type="ORF">TorRG33x02_252300</name>
</gene>
<dbReference type="Proteomes" id="UP000237000">
    <property type="component" value="Unassembled WGS sequence"/>
</dbReference>
<sequence>MITLIGCVRRRISTKAEQDITAKCQNFPALAAEMAAALASSAIVFEGRKYSRRLVHGADILSLVSGMSSDPDQGVYQGQEARWGLFASNSTENVLRIEDIVCSYLPDFPIRDKYTFLG</sequence>
<evidence type="ECO:0000313" key="2">
    <source>
        <dbReference type="Proteomes" id="UP000237000"/>
    </source>
</evidence>